<keyword evidence="2" id="KW-1185">Reference proteome</keyword>
<dbReference type="RefSeq" id="XP_002770033.1">
    <property type="nucleotide sequence ID" value="XM_002769987.1"/>
</dbReference>
<dbReference type="HOGENOM" id="CLU_2922590_0_0_1"/>
<organism evidence="1 2">
    <name type="scientific">Debaryomyces hansenii (strain ATCC 36239 / CBS 767 / BCRC 21394 / JCM 1990 / NBRC 0083 / IGC 2968)</name>
    <name type="common">Yeast</name>
    <name type="synonym">Torulaspora hansenii</name>
    <dbReference type="NCBI Taxonomy" id="284592"/>
    <lineage>
        <taxon>Eukaryota</taxon>
        <taxon>Fungi</taxon>
        <taxon>Dikarya</taxon>
        <taxon>Ascomycota</taxon>
        <taxon>Saccharomycotina</taxon>
        <taxon>Pichiomycetes</taxon>
        <taxon>Debaryomycetaceae</taxon>
        <taxon>Debaryomyces</taxon>
    </lineage>
</organism>
<sequence>MVNRKYNWQTPNSAQSTVYSCIYKSKDTIASDSNIATLMSLRTLLSLESKELKNELNTDAP</sequence>
<proteinExistence type="predicted"/>
<protein>
    <submittedName>
        <fullName evidence="1">DEHA2A12716p</fullName>
    </submittedName>
</protein>
<accession>B5RSV3</accession>
<reference evidence="1 2" key="1">
    <citation type="journal article" date="2004" name="Nature">
        <title>Genome evolution in yeasts.</title>
        <authorList>
            <consortium name="Genolevures"/>
            <person name="Dujon B."/>
            <person name="Sherman D."/>
            <person name="Fischer G."/>
            <person name="Durrens P."/>
            <person name="Casaregola S."/>
            <person name="Lafontaine I."/>
            <person name="de Montigny J."/>
            <person name="Marck C."/>
            <person name="Neuveglise C."/>
            <person name="Talla E."/>
            <person name="Goffard N."/>
            <person name="Frangeul L."/>
            <person name="Aigle M."/>
            <person name="Anthouard V."/>
            <person name="Babour A."/>
            <person name="Barbe V."/>
            <person name="Barnay S."/>
            <person name="Blanchin S."/>
            <person name="Beckerich J.M."/>
            <person name="Beyne E."/>
            <person name="Bleykasten C."/>
            <person name="Boisrame A."/>
            <person name="Boyer J."/>
            <person name="Cattolico L."/>
            <person name="Confanioleri F."/>
            <person name="de Daruvar A."/>
            <person name="Despons L."/>
            <person name="Fabre E."/>
            <person name="Fairhead C."/>
            <person name="Ferry-Dumazet H."/>
            <person name="Groppi A."/>
            <person name="Hantraye F."/>
            <person name="Hennequin C."/>
            <person name="Jauniaux N."/>
            <person name="Joyet P."/>
            <person name="Kachouri R."/>
            <person name="Kerrest A."/>
            <person name="Koszul R."/>
            <person name="Lemaire M."/>
            <person name="Lesur I."/>
            <person name="Ma L."/>
            <person name="Muller H."/>
            <person name="Nicaud J.M."/>
            <person name="Nikolski M."/>
            <person name="Oztas S."/>
            <person name="Ozier-Kalogeropoulos O."/>
            <person name="Pellenz S."/>
            <person name="Potier S."/>
            <person name="Richard G.F."/>
            <person name="Straub M.L."/>
            <person name="Suleau A."/>
            <person name="Swennene D."/>
            <person name="Tekaia F."/>
            <person name="Wesolowski-Louvel M."/>
            <person name="Westhof E."/>
            <person name="Wirth B."/>
            <person name="Zeniou-Meyer M."/>
            <person name="Zivanovic I."/>
            <person name="Bolotin-Fukuhara M."/>
            <person name="Thierry A."/>
            <person name="Bouchier C."/>
            <person name="Caudron B."/>
            <person name="Scarpelli C."/>
            <person name="Gaillardin C."/>
            <person name="Weissenbach J."/>
            <person name="Wincker P."/>
            <person name="Souciet J.L."/>
        </authorList>
    </citation>
    <scope>NUCLEOTIDE SEQUENCE [LARGE SCALE GENOMIC DNA]</scope>
    <source>
        <strain evidence="2">ATCC 36239 / CBS 767 / BCRC 21394 / JCM 1990 / NBRC 0083 / IGC 2968</strain>
    </source>
</reference>
<dbReference type="KEGG" id="dha:DEHA2A12716g"/>
<dbReference type="InParanoid" id="B5RSV3"/>
<evidence type="ECO:0000313" key="2">
    <source>
        <dbReference type="Proteomes" id="UP000000599"/>
    </source>
</evidence>
<dbReference type="EMBL" id="CR382133">
    <property type="protein sequence ID" value="CAR65409.1"/>
    <property type="molecule type" value="Genomic_DNA"/>
</dbReference>
<gene>
    <name evidence="1" type="ordered locus">DEHA2A12716g</name>
</gene>
<dbReference type="Proteomes" id="UP000000599">
    <property type="component" value="Chromosome A"/>
</dbReference>
<name>B5RSV3_DEBHA</name>
<dbReference type="AlphaFoldDB" id="B5RSV3"/>
<evidence type="ECO:0000313" key="1">
    <source>
        <dbReference type="EMBL" id="CAR65409.1"/>
    </source>
</evidence>
<dbReference type="GeneID" id="8998081"/>
<dbReference type="PROSITE" id="PS51257">
    <property type="entry name" value="PROKAR_LIPOPROTEIN"/>
    <property type="match status" value="1"/>
</dbReference>
<dbReference type="VEuPathDB" id="FungiDB:DEHA2A12716g"/>